<dbReference type="PANTHER" id="PTHR13119:SF12">
    <property type="entry name" value="PROTEIN SUPPRESSOR OF SABLE"/>
    <property type="match status" value="1"/>
</dbReference>
<feature type="domain" description="C3H1-type" evidence="8">
    <location>
        <begin position="305"/>
        <end position="328"/>
    </location>
</feature>
<dbReference type="GO" id="GO:0005634">
    <property type="term" value="C:nucleus"/>
    <property type="evidence" value="ECO:0007669"/>
    <property type="project" value="TreeGrafter"/>
</dbReference>
<feature type="compositionally biased region" description="Low complexity" evidence="7">
    <location>
        <begin position="597"/>
        <end position="606"/>
    </location>
</feature>
<dbReference type="InterPro" id="IPR000571">
    <property type="entry name" value="Znf_CCCH"/>
</dbReference>
<evidence type="ECO:0000259" key="8">
    <source>
        <dbReference type="PROSITE" id="PS50103"/>
    </source>
</evidence>
<feature type="region of interest" description="Disordered" evidence="7">
    <location>
        <begin position="1"/>
        <end position="195"/>
    </location>
</feature>
<feature type="region of interest" description="Disordered" evidence="7">
    <location>
        <begin position="372"/>
        <end position="393"/>
    </location>
</feature>
<dbReference type="Pfam" id="PF22623">
    <property type="entry name" value="zf-CCCH_9"/>
    <property type="match status" value="1"/>
</dbReference>
<evidence type="ECO:0000313" key="10">
    <source>
        <dbReference type="WBParaSite" id="maker-uti_cns_0011031-snap-gene-0.4-mRNA-1"/>
    </source>
</evidence>
<keyword evidence="4 6" id="KW-0863">Zinc-finger</keyword>
<evidence type="ECO:0000256" key="1">
    <source>
        <dbReference type="ARBA" id="ARBA00022553"/>
    </source>
</evidence>
<keyword evidence="3" id="KW-0677">Repeat</keyword>
<dbReference type="GO" id="GO:0045892">
    <property type="term" value="P:negative regulation of DNA-templated transcription"/>
    <property type="evidence" value="ECO:0007669"/>
    <property type="project" value="InterPro"/>
</dbReference>
<keyword evidence="5 6" id="KW-0862">Zinc</keyword>
<feature type="compositionally biased region" description="Acidic residues" evidence="7">
    <location>
        <begin position="7"/>
        <end position="26"/>
    </location>
</feature>
<feature type="compositionally biased region" description="Basic and acidic residues" evidence="7">
    <location>
        <begin position="97"/>
        <end position="108"/>
    </location>
</feature>
<dbReference type="GO" id="GO:0008270">
    <property type="term" value="F:zinc ion binding"/>
    <property type="evidence" value="ECO:0007669"/>
    <property type="project" value="UniProtKB-KW"/>
</dbReference>
<protein>
    <submittedName>
        <fullName evidence="10">Zinc finger CCCH domain-containing protein 6</fullName>
    </submittedName>
</protein>
<dbReference type="WBParaSite" id="maker-uti_cns_0011031-snap-gene-0.4-mRNA-1">
    <property type="protein sequence ID" value="maker-uti_cns_0011031-snap-gene-0.4-mRNA-1"/>
    <property type="gene ID" value="maker-uti_cns_0011031-snap-gene-0.4"/>
</dbReference>
<evidence type="ECO:0000256" key="5">
    <source>
        <dbReference type="ARBA" id="ARBA00022833"/>
    </source>
</evidence>
<organism evidence="9 10">
    <name type="scientific">Macrostomum lignano</name>
    <dbReference type="NCBI Taxonomy" id="282301"/>
    <lineage>
        <taxon>Eukaryota</taxon>
        <taxon>Metazoa</taxon>
        <taxon>Spiralia</taxon>
        <taxon>Lophotrochozoa</taxon>
        <taxon>Platyhelminthes</taxon>
        <taxon>Rhabditophora</taxon>
        <taxon>Macrostomorpha</taxon>
        <taxon>Macrostomida</taxon>
        <taxon>Macrostomidae</taxon>
        <taxon>Macrostomum</taxon>
    </lineage>
</organism>
<evidence type="ECO:0000256" key="2">
    <source>
        <dbReference type="ARBA" id="ARBA00022723"/>
    </source>
</evidence>
<dbReference type="SMART" id="SM00356">
    <property type="entry name" value="ZnF_C3H1"/>
    <property type="match status" value="2"/>
</dbReference>
<feature type="zinc finger region" description="C3H1-type" evidence="6">
    <location>
        <begin position="305"/>
        <end position="328"/>
    </location>
</feature>
<evidence type="ECO:0000256" key="4">
    <source>
        <dbReference type="ARBA" id="ARBA00022771"/>
    </source>
</evidence>
<feature type="compositionally biased region" description="Low complexity" evidence="7">
    <location>
        <begin position="689"/>
        <end position="703"/>
    </location>
</feature>
<dbReference type="PANTHER" id="PTHR13119">
    <property type="entry name" value="ZINC FINGER CCCH DOMAIN-CONTAINING PROTEI"/>
    <property type="match status" value="1"/>
</dbReference>
<dbReference type="AlphaFoldDB" id="A0A1I8IAJ3"/>
<dbReference type="Gene3D" id="4.10.1000.10">
    <property type="entry name" value="Zinc finger, CCCH-type"/>
    <property type="match status" value="1"/>
</dbReference>
<evidence type="ECO:0000256" key="6">
    <source>
        <dbReference type="PROSITE-ProRule" id="PRU00723"/>
    </source>
</evidence>
<feature type="compositionally biased region" description="Low complexity" evidence="7">
    <location>
        <begin position="673"/>
        <end position="682"/>
    </location>
</feature>
<evidence type="ECO:0000256" key="7">
    <source>
        <dbReference type="SAM" id="MobiDB-lite"/>
    </source>
</evidence>
<evidence type="ECO:0000313" key="9">
    <source>
        <dbReference type="Proteomes" id="UP000095280"/>
    </source>
</evidence>
<sequence length="716" mass="77446">MSKTEDQESAVDYEEGEISDDGEDETAVAPESAANVGEMPATQPAQADLETATSVAHGIASPGSQAASTAKGFDDTEKRRHHKSSKRKKKQHRRRHSSNDSEADRPAYDGHQVVPTKRRKRKHAAYVDHDMPQLSEDFANENSPLDNDYFSPTSGSVYDRYSPEQPQYDSINRPPIGAMQSSQALLSSSGGDSESMRRRMMMLPRRPQHHPNGASNATNIYDQPDVDDVRVNDAASPGGVEADDGNGVGDGVDYYYDDANEEFGSDNCPFSHDFKPPRKREVCKFYALSSCLKGEYCLYMHDDFPCKFYHMHNSCKMAASCKFSHDPLTNETKNILHRFVEEQPFALNEDDKEELAHQHSLAEAERFKSLLGVPTSSAPNSSQSHHHQQPPVSILSQQQLGSSSNDAGGAATFSCVAQQLNQQPPVGGMSEVDSNSSRVAICGAEILSESNWPRPMQLHSARGLPIRQPHQNPPHTSTALLGSFLDGPPPGFSQPPPPPTQPHPQPPPLIPPSSIHQQRPPPPQPQPPAIGSLFAPNRMQYFRNVPPPPMAGSGGGLPPIGLSGFHPNPLMPHHQRAQMPPNHFGHPPPPPPGAYMQQQQQQQQQQTSTPSGVSGMTEDAALNAVASLLKDMIKGNATVSSSAADSEVSDRAAADAADLFELSEFRRPPPPASAAKNPSPFSQHQQLHTAQSASAGSSMTGTGPEVTAAPAAYRPS</sequence>
<feature type="compositionally biased region" description="Pro residues" evidence="7">
    <location>
        <begin position="519"/>
        <end position="528"/>
    </location>
</feature>
<dbReference type="GO" id="GO:0003723">
    <property type="term" value="F:RNA binding"/>
    <property type="evidence" value="ECO:0007669"/>
    <property type="project" value="InterPro"/>
</dbReference>
<keyword evidence="1" id="KW-0597">Phosphoprotein</keyword>
<dbReference type="InterPro" id="IPR045124">
    <property type="entry name" value="Su(sable)-like"/>
</dbReference>
<feature type="domain" description="C3H1-type" evidence="8">
    <location>
        <begin position="277"/>
        <end position="304"/>
    </location>
</feature>
<keyword evidence="2 6" id="KW-0479">Metal-binding</keyword>
<keyword evidence="9" id="KW-1185">Reference proteome</keyword>
<feature type="compositionally biased region" description="Low complexity" evidence="7">
    <location>
        <begin position="180"/>
        <end position="193"/>
    </location>
</feature>
<dbReference type="Proteomes" id="UP000095280">
    <property type="component" value="Unplaced"/>
</dbReference>
<feature type="region of interest" description="Disordered" evidence="7">
    <location>
        <begin position="464"/>
        <end position="618"/>
    </location>
</feature>
<feature type="zinc finger region" description="C3H1-type" evidence="6">
    <location>
        <begin position="277"/>
        <end position="304"/>
    </location>
</feature>
<feature type="compositionally biased region" description="Polar residues" evidence="7">
    <location>
        <begin position="374"/>
        <end position="383"/>
    </location>
</feature>
<name>A0A1I8IAJ3_9PLAT</name>
<feature type="compositionally biased region" description="Basic residues" evidence="7">
    <location>
        <begin position="79"/>
        <end position="96"/>
    </location>
</feature>
<feature type="compositionally biased region" description="Polar residues" evidence="7">
    <location>
        <begin position="140"/>
        <end position="156"/>
    </location>
</feature>
<dbReference type="PROSITE" id="PS50103">
    <property type="entry name" value="ZF_C3H1"/>
    <property type="match status" value="2"/>
</dbReference>
<feature type="compositionally biased region" description="Polar residues" evidence="7">
    <location>
        <begin position="469"/>
        <end position="480"/>
    </location>
</feature>
<proteinExistence type="predicted"/>
<dbReference type="InterPro" id="IPR054361">
    <property type="entry name" value="Znf-CCCH_ZC3H4/6/8"/>
</dbReference>
<dbReference type="SUPFAM" id="SSF90229">
    <property type="entry name" value="CCCH zinc finger"/>
    <property type="match status" value="2"/>
</dbReference>
<reference evidence="10" key="1">
    <citation type="submission" date="2016-11" db="UniProtKB">
        <authorList>
            <consortium name="WormBaseParasite"/>
        </authorList>
    </citation>
    <scope>IDENTIFICATION</scope>
</reference>
<accession>A0A1I8IAJ3</accession>
<dbReference type="InterPro" id="IPR036855">
    <property type="entry name" value="Znf_CCCH_sf"/>
</dbReference>
<evidence type="ECO:0000256" key="3">
    <source>
        <dbReference type="ARBA" id="ARBA00022737"/>
    </source>
</evidence>
<feature type="compositionally biased region" description="Pro residues" evidence="7">
    <location>
        <begin position="487"/>
        <end position="511"/>
    </location>
</feature>
<feature type="region of interest" description="Disordered" evidence="7">
    <location>
        <begin position="660"/>
        <end position="716"/>
    </location>
</feature>